<keyword evidence="8" id="KW-1185">Reference proteome</keyword>
<evidence type="ECO:0000256" key="5">
    <source>
        <dbReference type="RuleBase" id="RU000481"/>
    </source>
</evidence>
<evidence type="ECO:0000313" key="8">
    <source>
        <dbReference type="Proteomes" id="UP000219215"/>
    </source>
</evidence>
<evidence type="ECO:0000256" key="4">
    <source>
        <dbReference type="ARBA" id="ARBA00022898"/>
    </source>
</evidence>
<evidence type="ECO:0000256" key="2">
    <source>
        <dbReference type="ARBA" id="ARBA00022576"/>
    </source>
</evidence>
<dbReference type="InterPro" id="IPR004839">
    <property type="entry name" value="Aminotransferase_I/II_large"/>
</dbReference>
<evidence type="ECO:0000313" key="7">
    <source>
        <dbReference type="EMBL" id="SOB58498.1"/>
    </source>
</evidence>
<dbReference type="OrthoDB" id="9804474at2"/>
<keyword evidence="4" id="KW-0663">Pyridoxal phosphate</keyword>
<evidence type="ECO:0000256" key="3">
    <source>
        <dbReference type="ARBA" id="ARBA00022679"/>
    </source>
</evidence>
<dbReference type="Pfam" id="PF00155">
    <property type="entry name" value="Aminotran_1_2"/>
    <property type="match status" value="1"/>
</dbReference>
<dbReference type="Gene3D" id="3.90.1150.10">
    <property type="entry name" value="Aspartate Aminotransferase, domain 1"/>
    <property type="match status" value="1"/>
</dbReference>
<organism evidence="7 8">
    <name type="scientific">Pseudodesulfovibrio profundus</name>
    <dbReference type="NCBI Taxonomy" id="57320"/>
    <lineage>
        <taxon>Bacteria</taxon>
        <taxon>Pseudomonadati</taxon>
        <taxon>Thermodesulfobacteriota</taxon>
        <taxon>Desulfovibrionia</taxon>
        <taxon>Desulfovibrionales</taxon>
        <taxon>Desulfovibrionaceae</taxon>
    </lineage>
</organism>
<dbReference type="PANTHER" id="PTHR43807:SF20">
    <property type="entry name" value="FI04487P"/>
    <property type="match status" value="1"/>
</dbReference>
<dbReference type="CDD" id="cd00609">
    <property type="entry name" value="AAT_like"/>
    <property type="match status" value="1"/>
</dbReference>
<dbReference type="GO" id="GO:0005737">
    <property type="term" value="C:cytoplasm"/>
    <property type="evidence" value="ECO:0007669"/>
    <property type="project" value="TreeGrafter"/>
</dbReference>
<name>A0A2C8F8M1_9BACT</name>
<keyword evidence="2 5" id="KW-0032">Aminotransferase</keyword>
<evidence type="ECO:0000256" key="1">
    <source>
        <dbReference type="ARBA" id="ARBA00001933"/>
    </source>
</evidence>
<keyword evidence="3 5" id="KW-0808">Transferase</keyword>
<feature type="domain" description="Aminotransferase class I/classII large" evidence="6">
    <location>
        <begin position="28"/>
        <end position="379"/>
    </location>
</feature>
<dbReference type="AlphaFoldDB" id="A0A2C8F8M1"/>
<accession>A0A2C8F8M1</accession>
<dbReference type="InterPro" id="IPR004838">
    <property type="entry name" value="NHTrfase_class1_PyrdxlP-BS"/>
</dbReference>
<proteinExistence type="inferred from homology"/>
<comment type="similarity">
    <text evidence="5">Belongs to the class-I pyridoxal-phosphate-dependent aminotransferase family.</text>
</comment>
<dbReference type="PROSITE" id="PS00105">
    <property type="entry name" value="AA_TRANSFER_CLASS_1"/>
    <property type="match status" value="1"/>
</dbReference>
<reference evidence="8" key="1">
    <citation type="submission" date="2017-09" db="EMBL/GenBank/DDBJ databases">
        <authorList>
            <person name="Regsiter A."/>
            <person name="William W."/>
        </authorList>
    </citation>
    <scope>NUCLEOTIDE SEQUENCE [LARGE SCALE GENOMIC DNA]</scope>
    <source>
        <strain evidence="8">500-1</strain>
    </source>
</reference>
<protein>
    <recommendedName>
        <fullName evidence="5">Aminotransferase</fullName>
        <ecNumber evidence="5">2.6.1.-</ecNumber>
    </recommendedName>
</protein>
<dbReference type="Gene3D" id="3.40.640.10">
    <property type="entry name" value="Type I PLP-dependent aspartate aminotransferase-like (Major domain)"/>
    <property type="match status" value="1"/>
</dbReference>
<dbReference type="InterPro" id="IPR015421">
    <property type="entry name" value="PyrdxlP-dep_Trfase_major"/>
</dbReference>
<dbReference type="SUPFAM" id="SSF53383">
    <property type="entry name" value="PLP-dependent transferases"/>
    <property type="match status" value="1"/>
</dbReference>
<dbReference type="EC" id="2.6.1.-" evidence="5"/>
<dbReference type="RefSeq" id="WP_097011545.1">
    <property type="nucleotide sequence ID" value="NZ_LT907975.1"/>
</dbReference>
<dbReference type="InterPro" id="IPR015422">
    <property type="entry name" value="PyrdxlP-dep_Trfase_small"/>
</dbReference>
<comment type="cofactor">
    <cofactor evidence="1 5">
        <name>pyridoxal 5'-phosphate</name>
        <dbReference type="ChEBI" id="CHEBI:597326"/>
    </cofactor>
</comment>
<dbReference type="KEGG" id="pprf:DPRO_1600"/>
<dbReference type="GO" id="GO:0030170">
    <property type="term" value="F:pyridoxal phosphate binding"/>
    <property type="evidence" value="ECO:0007669"/>
    <property type="project" value="InterPro"/>
</dbReference>
<dbReference type="EMBL" id="LT907975">
    <property type="protein sequence ID" value="SOB58498.1"/>
    <property type="molecule type" value="Genomic_DNA"/>
</dbReference>
<sequence length="386" mass="42458">MSLKVSKRRPLVAQSEIRNMSIECAKAKGINLAQGVCDLPVPDAVRQGAQEAMDRGINTYTRFDGRWELRKAVAEKQGRFTGLDIDPEGQVVVSAGATGAFYSACLALLDEGDEVVVFEPYYGYHIVTMASLGIKPRYVTLEPPHWSFTTKALEDAVTSRTRAIILNTPSNPAGKVFNREEMSVIADFAEAHDLFVFTDEIYEHFVFDGLKHISPATLPGMGRRTITISGLSKVFSITGWRLGYAICDPEWALPIGHFSDLVYVCAPAPLQIGAANGLATLGPDYYQAISDDHQQKRDLFCNTLKEIDLTPHVPEGAYYTLADISSLPGETAKERALYLLQQTGVPCVPGSAFFHGPEGETLARFCFAKEMPVLEDAMNRLRRLSS</sequence>
<dbReference type="InterPro" id="IPR015424">
    <property type="entry name" value="PyrdxlP-dep_Trfase"/>
</dbReference>
<dbReference type="Proteomes" id="UP000219215">
    <property type="component" value="Chromosome DPRO"/>
</dbReference>
<evidence type="ECO:0000259" key="6">
    <source>
        <dbReference type="Pfam" id="PF00155"/>
    </source>
</evidence>
<dbReference type="InterPro" id="IPR051326">
    <property type="entry name" value="Kynurenine-oxoglutarate_AT"/>
</dbReference>
<dbReference type="PANTHER" id="PTHR43807">
    <property type="entry name" value="FI04487P"/>
    <property type="match status" value="1"/>
</dbReference>
<dbReference type="GO" id="GO:0016212">
    <property type="term" value="F:kynurenine-oxoglutarate transaminase activity"/>
    <property type="evidence" value="ECO:0007669"/>
    <property type="project" value="TreeGrafter"/>
</dbReference>
<gene>
    <name evidence="7" type="ORF">DPRO_1600</name>
</gene>